<evidence type="ECO:0000313" key="3">
    <source>
        <dbReference type="EMBL" id="OTP10969.1"/>
    </source>
</evidence>
<dbReference type="RefSeq" id="WP_086284280.1">
    <property type="nucleotide sequence ID" value="NZ_NGMO01000002.1"/>
</dbReference>
<feature type="region of interest" description="Disordered" evidence="2">
    <location>
        <begin position="473"/>
        <end position="496"/>
    </location>
</feature>
<proteinExistence type="predicted"/>
<dbReference type="AlphaFoldDB" id="A0A242JZY4"/>
<evidence type="ECO:0000313" key="4">
    <source>
        <dbReference type="Proteomes" id="UP000194933"/>
    </source>
</evidence>
<feature type="compositionally biased region" description="Polar residues" evidence="2">
    <location>
        <begin position="478"/>
        <end position="496"/>
    </location>
</feature>
<gene>
    <name evidence="3" type="ORF">A5844_001103</name>
</gene>
<dbReference type="EMBL" id="NGMO01000002">
    <property type="protein sequence ID" value="OTP10969.1"/>
    <property type="molecule type" value="Genomic_DNA"/>
</dbReference>
<evidence type="ECO:0000256" key="2">
    <source>
        <dbReference type="SAM" id="MobiDB-lite"/>
    </source>
</evidence>
<comment type="caution">
    <text evidence="3">The sequence shown here is derived from an EMBL/GenBank/DDBJ whole genome shotgun (WGS) entry which is preliminary data.</text>
</comment>
<reference evidence="3 4" key="1">
    <citation type="submission" date="2017-05" db="EMBL/GenBank/DDBJ databases">
        <title>The Genome Sequence of Enterococcus sp. 10A9_DIV0425.</title>
        <authorList>
            <consortium name="The Broad Institute Genomics Platform"/>
            <consortium name="The Broad Institute Genomic Center for Infectious Diseases"/>
            <person name="Earl A."/>
            <person name="Manson A."/>
            <person name="Schwartman J."/>
            <person name="Gilmore M."/>
            <person name="Abouelleil A."/>
            <person name="Cao P."/>
            <person name="Chapman S."/>
            <person name="Cusick C."/>
            <person name="Shea T."/>
            <person name="Young S."/>
            <person name="Neafsey D."/>
            <person name="Nusbaum C."/>
            <person name="Birren B."/>
        </authorList>
    </citation>
    <scope>NUCLEOTIDE SEQUENCE [LARGE SCALE GENOMIC DNA]</scope>
    <source>
        <strain evidence="3 4">10A9_DIV0425</strain>
    </source>
</reference>
<organism evidence="3 4">
    <name type="scientific">Candidatus Enterococcus wittei</name>
    <dbReference type="NCBI Taxonomy" id="1987383"/>
    <lineage>
        <taxon>Bacteria</taxon>
        <taxon>Bacillati</taxon>
        <taxon>Bacillota</taxon>
        <taxon>Bacilli</taxon>
        <taxon>Lactobacillales</taxon>
        <taxon>Enterococcaceae</taxon>
        <taxon>Enterococcus</taxon>
    </lineage>
</organism>
<protein>
    <submittedName>
        <fullName evidence="3">Uncharacterized protein</fullName>
    </submittedName>
</protein>
<dbReference type="STRING" id="1987383.A5844_001103"/>
<evidence type="ECO:0000256" key="1">
    <source>
        <dbReference type="SAM" id="Coils"/>
    </source>
</evidence>
<dbReference type="Proteomes" id="UP000194933">
    <property type="component" value="Unassembled WGS sequence"/>
</dbReference>
<name>A0A242JZY4_9ENTE</name>
<keyword evidence="4" id="KW-1185">Reference proteome</keyword>
<keyword evidence="1" id="KW-0175">Coiled coil</keyword>
<feature type="coiled-coil region" evidence="1">
    <location>
        <begin position="388"/>
        <end position="418"/>
    </location>
</feature>
<accession>A0A242JZY4</accession>
<sequence length="496" mass="58600">MLTTEEKKTNEQKTKEFEKRVDMLALTLSLKGNDQFFEGNGGYQLLFSTYIKMIESDHDNFFIEKERKKKIIQSLERTKAFYQFKKQQQLQAVFETMSNDDSTDFMLFPSVIQVEKNEKELKHLVGLTVYKKKHHFIVMKVDKQGVYNYSNVSYYKIPLPSIAQLSQLFFSERNTKKTVQYSIFKSLAKLSNEVRTIPRIILKEQSIGNCIISEVEASLRLILFNCQTDLFRLGTHKVITPKWNLKHQEPTLEMRRRFLSAVKGEDKDWNQHFDYIFDYYLYRKGKLVEIPFSYIDIKGKWWYRKIHKIFSLDSYIPEMLRSGGQILPVNKEQQKEDARTPIELVDELYKESIRKSELPRLQLATKKKSNAIKILSARLSSIKIEVAKEKAEILITCLKRKNKEIEAEIKRRKELEKGNQDGIISNRTLNQLVSKTVSERTKNFQKISTSSNEKVTIEKSKLTELMEKVKKSQHEFRNFSQQNMRNIKKQSPQYEK</sequence>